<feature type="coiled-coil region" evidence="1">
    <location>
        <begin position="10"/>
        <end position="66"/>
    </location>
</feature>
<dbReference type="HOGENOM" id="CLU_123707_0_0_2"/>
<evidence type="ECO:0000313" key="3">
    <source>
        <dbReference type="Proteomes" id="UP000002061"/>
    </source>
</evidence>
<dbReference type="Proteomes" id="UP000002061">
    <property type="component" value="Chromosome"/>
</dbReference>
<sequence length="168" mass="20212">MKYPDINDIIKEKEELINLGEDKLRELSNLRVKLEAERLKNNIEEVEKLEEEEQKIVADILRLDNKIKILEALEYIYNTKLFKRHFNIIEGLIPYEELIYMLLENDLKLKKTLLEIYKKLEIDDKEVLEEIENIPEENGTCESEECKENKFIEQLVNRIKKISKYLKE</sequence>
<gene>
    <name evidence="2" type="ordered locus">Metin_0652</name>
</gene>
<accession>D5VRW8</accession>
<dbReference type="RefSeq" id="WP_013100067.1">
    <property type="nucleotide sequence ID" value="NC_014122.1"/>
</dbReference>
<dbReference type="GeneID" id="9131659"/>
<evidence type="ECO:0000313" key="2">
    <source>
        <dbReference type="EMBL" id="ADG13321.1"/>
    </source>
</evidence>
<dbReference type="AlphaFoldDB" id="D5VRW8"/>
<name>D5VRW8_METIM</name>
<reference evidence="2" key="1">
    <citation type="submission" date="2010-04" db="EMBL/GenBank/DDBJ databases">
        <title>Complete sequence of Methanocaldococcus infernus ME.</title>
        <authorList>
            <consortium name="US DOE Joint Genome Institute"/>
            <person name="Lucas S."/>
            <person name="Copeland A."/>
            <person name="Lapidus A."/>
            <person name="Cheng J.-F."/>
            <person name="Bruce D."/>
            <person name="Goodwin L."/>
            <person name="Pitluck S."/>
            <person name="Munk A.C."/>
            <person name="Detter J.C."/>
            <person name="Han C."/>
            <person name="Tapia R."/>
            <person name="Land M."/>
            <person name="Hauser L."/>
            <person name="Kyrpides N."/>
            <person name="Mikhailova N."/>
            <person name="Sieprawska-Lupa M."/>
            <person name="Whitman W.B."/>
            <person name="Woyke T."/>
        </authorList>
    </citation>
    <scope>NUCLEOTIDE SEQUENCE [LARGE SCALE GENOMIC DNA]</scope>
    <source>
        <strain evidence="2">ME</strain>
    </source>
</reference>
<dbReference type="KEGG" id="mif:Metin_0652"/>
<dbReference type="STRING" id="573063.Metin_0652"/>
<dbReference type="EMBL" id="CP002009">
    <property type="protein sequence ID" value="ADG13321.1"/>
    <property type="molecule type" value="Genomic_DNA"/>
</dbReference>
<protein>
    <submittedName>
        <fullName evidence="2">Uncharacterized protein</fullName>
    </submittedName>
</protein>
<evidence type="ECO:0000256" key="1">
    <source>
        <dbReference type="SAM" id="Coils"/>
    </source>
</evidence>
<organism evidence="2 3">
    <name type="scientific">Methanocaldococcus infernus (strain DSM 11812 / JCM 15783 / ME)</name>
    <dbReference type="NCBI Taxonomy" id="573063"/>
    <lineage>
        <taxon>Archaea</taxon>
        <taxon>Methanobacteriati</taxon>
        <taxon>Methanobacteriota</taxon>
        <taxon>Methanomada group</taxon>
        <taxon>Methanococci</taxon>
        <taxon>Methanococcales</taxon>
        <taxon>Methanocaldococcaceae</taxon>
        <taxon>Methanocaldococcus</taxon>
    </lineage>
</organism>
<dbReference type="eggNOG" id="arCOG08286">
    <property type="taxonomic scope" value="Archaea"/>
</dbReference>
<proteinExistence type="predicted"/>
<keyword evidence="3" id="KW-1185">Reference proteome</keyword>
<keyword evidence="1" id="KW-0175">Coiled coil</keyword>